<dbReference type="Proteomes" id="UP001354931">
    <property type="component" value="Unassembled WGS sequence"/>
</dbReference>
<evidence type="ECO:0000313" key="3">
    <source>
        <dbReference type="Proteomes" id="UP001354931"/>
    </source>
</evidence>
<dbReference type="InterPro" id="IPR041698">
    <property type="entry name" value="Methyltransf_25"/>
</dbReference>
<proteinExistence type="predicted"/>
<organism evidence="2 3">
    <name type="scientific">Streptomyces endophyticus</name>
    <dbReference type="NCBI Taxonomy" id="714166"/>
    <lineage>
        <taxon>Bacteria</taxon>
        <taxon>Bacillati</taxon>
        <taxon>Actinomycetota</taxon>
        <taxon>Actinomycetes</taxon>
        <taxon>Kitasatosporales</taxon>
        <taxon>Streptomycetaceae</taxon>
        <taxon>Streptomyces</taxon>
    </lineage>
</organism>
<sequence>MSVSERYKEAWESFWEDASPEPGGVFWDSEPALTAGLHLALFEPELAAPDLPMVDLGCGNGTQTRFLADRYPKVVGADLSAAALGRARGADPAGQADYRELDATDNVQMSVLHAELGDVNVYMRGVLHQSEPTDRQLLVDAIAALVGERGRGFVVELSERARPILEELAAAPTGPPPKLGEVFSHGIAPGEVSDEVVPEYVASAGLSVLAAGELPLVTTDFSADGGRIELPSTWLVVGRAK</sequence>
<dbReference type="EMBL" id="JAOZYC010000172">
    <property type="protein sequence ID" value="MEB8342819.1"/>
    <property type="molecule type" value="Genomic_DNA"/>
</dbReference>
<evidence type="ECO:0000313" key="2">
    <source>
        <dbReference type="EMBL" id="MEB8342819.1"/>
    </source>
</evidence>
<protein>
    <submittedName>
        <fullName evidence="2">Class I SAM-dependent methyltransferase</fullName>
    </submittedName>
</protein>
<name>A0ABU6FFL3_9ACTN</name>
<dbReference type="SUPFAM" id="SSF53335">
    <property type="entry name" value="S-adenosyl-L-methionine-dependent methyltransferases"/>
    <property type="match status" value="1"/>
</dbReference>
<dbReference type="Gene3D" id="3.40.50.150">
    <property type="entry name" value="Vaccinia Virus protein VP39"/>
    <property type="match status" value="1"/>
</dbReference>
<keyword evidence="2" id="KW-0808">Transferase</keyword>
<dbReference type="Pfam" id="PF13649">
    <property type="entry name" value="Methyltransf_25"/>
    <property type="match status" value="1"/>
</dbReference>
<dbReference type="RefSeq" id="WP_326022391.1">
    <property type="nucleotide sequence ID" value="NZ_JAOZYC010000172.1"/>
</dbReference>
<evidence type="ECO:0000259" key="1">
    <source>
        <dbReference type="Pfam" id="PF13649"/>
    </source>
</evidence>
<dbReference type="GO" id="GO:0032259">
    <property type="term" value="P:methylation"/>
    <property type="evidence" value="ECO:0007669"/>
    <property type="project" value="UniProtKB-KW"/>
</dbReference>
<keyword evidence="2" id="KW-0489">Methyltransferase</keyword>
<dbReference type="InterPro" id="IPR029063">
    <property type="entry name" value="SAM-dependent_MTases_sf"/>
</dbReference>
<dbReference type="GO" id="GO:0008168">
    <property type="term" value="F:methyltransferase activity"/>
    <property type="evidence" value="ECO:0007669"/>
    <property type="project" value="UniProtKB-KW"/>
</dbReference>
<reference evidence="2 3" key="1">
    <citation type="submission" date="2022-10" db="EMBL/GenBank/DDBJ databases">
        <authorList>
            <person name="Xie J."/>
            <person name="Shen N."/>
        </authorList>
    </citation>
    <scope>NUCLEOTIDE SEQUENCE [LARGE SCALE GENOMIC DNA]</scope>
    <source>
        <strain evidence="2 3">YIM65594</strain>
    </source>
</reference>
<comment type="caution">
    <text evidence="2">The sequence shown here is derived from an EMBL/GenBank/DDBJ whole genome shotgun (WGS) entry which is preliminary data.</text>
</comment>
<feature type="domain" description="Methyltransferase" evidence="1">
    <location>
        <begin position="54"/>
        <end position="146"/>
    </location>
</feature>
<keyword evidence="3" id="KW-1185">Reference proteome</keyword>
<accession>A0ABU6FFL3</accession>
<gene>
    <name evidence="2" type="ORF">OKJ99_35535</name>
</gene>